<feature type="transmembrane region" description="Helical" evidence="1">
    <location>
        <begin position="45"/>
        <end position="65"/>
    </location>
</feature>
<gene>
    <name evidence="2" type="ORF">ACFQ1Z_05160</name>
</gene>
<dbReference type="InterPro" id="IPR045629">
    <property type="entry name" value="DUF6232"/>
</dbReference>
<keyword evidence="1" id="KW-0812">Transmembrane</keyword>
<feature type="transmembrane region" description="Helical" evidence="1">
    <location>
        <begin position="71"/>
        <end position="89"/>
    </location>
</feature>
<keyword evidence="3" id="KW-1185">Reference proteome</keyword>
<sequence>MEETVFFNFNGIIVSNSRFIVRSQTYAMQSVTSVKPGVVKPSRTVALAFIFIGVLLLIAELLALIDQQGVLLVAGVVAILLGLIAWYLAKPRYSVVLHTSAGEHHALVSDNKQDIEHVLQALNQAIVSRG</sequence>
<proteinExistence type="predicted"/>
<dbReference type="EMBL" id="JBHTKB010000001">
    <property type="protein sequence ID" value="MFD0912928.1"/>
    <property type="molecule type" value="Genomic_DNA"/>
</dbReference>
<reference evidence="3" key="1">
    <citation type="journal article" date="2019" name="Int. J. Syst. Evol. Microbiol.">
        <title>The Global Catalogue of Microorganisms (GCM) 10K type strain sequencing project: providing services to taxonomists for standard genome sequencing and annotation.</title>
        <authorList>
            <consortium name="The Broad Institute Genomics Platform"/>
            <consortium name="The Broad Institute Genome Sequencing Center for Infectious Disease"/>
            <person name="Wu L."/>
            <person name="Ma J."/>
        </authorList>
    </citation>
    <scope>NUCLEOTIDE SEQUENCE [LARGE SCALE GENOMIC DNA]</scope>
    <source>
        <strain evidence="3">CCUG 58412</strain>
    </source>
</reference>
<protein>
    <submittedName>
        <fullName evidence="2">DUF6232 family protein</fullName>
    </submittedName>
</protein>
<organism evidence="2 3">
    <name type="scientific">Methylophilus luteus</name>
    <dbReference type="NCBI Taxonomy" id="640108"/>
    <lineage>
        <taxon>Bacteria</taxon>
        <taxon>Pseudomonadati</taxon>
        <taxon>Pseudomonadota</taxon>
        <taxon>Betaproteobacteria</taxon>
        <taxon>Nitrosomonadales</taxon>
        <taxon>Methylophilaceae</taxon>
        <taxon>Methylophilus</taxon>
    </lineage>
</organism>
<accession>A0ABW3F5M6</accession>
<keyword evidence="1" id="KW-0472">Membrane</keyword>
<name>A0ABW3F5M6_9PROT</name>
<evidence type="ECO:0000313" key="3">
    <source>
        <dbReference type="Proteomes" id="UP001597128"/>
    </source>
</evidence>
<evidence type="ECO:0000313" key="2">
    <source>
        <dbReference type="EMBL" id="MFD0912928.1"/>
    </source>
</evidence>
<dbReference type="RefSeq" id="WP_379056139.1">
    <property type="nucleotide sequence ID" value="NZ_JBHTKB010000001.1"/>
</dbReference>
<comment type="caution">
    <text evidence="2">The sequence shown here is derived from an EMBL/GenBank/DDBJ whole genome shotgun (WGS) entry which is preliminary data.</text>
</comment>
<dbReference type="Proteomes" id="UP001597128">
    <property type="component" value="Unassembled WGS sequence"/>
</dbReference>
<keyword evidence="1" id="KW-1133">Transmembrane helix</keyword>
<dbReference type="Pfam" id="PF19744">
    <property type="entry name" value="DUF6232"/>
    <property type="match status" value="1"/>
</dbReference>
<evidence type="ECO:0000256" key="1">
    <source>
        <dbReference type="SAM" id="Phobius"/>
    </source>
</evidence>